<evidence type="ECO:0000259" key="2">
    <source>
        <dbReference type="Pfam" id="PF18862"/>
    </source>
</evidence>
<protein>
    <submittedName>
        <fullName evidence="3">Uncharacterized protein</fullName>
    </submittedName>
</protein>
<dbReference type="Proteomes" id="UP000441333">
    <property type="component" value="Unassembled WGS sequence"/>
</dbReference>
<feature type="domain" description="Apea-like HEPN" evidence="1">
    <location>
        <begin position="316"/>
        <end position="445"/>
    </location>
</feature>
<sequence length="460" mass="54107">MIKESTYIGYWWFQENSENEFQGVLNFETNGDVVLNVLDESKNVDFNQLFRSKKEIPTIIGLAKDRVTNKEFSFKLIDAYVVSSSSSFNRLKSFSIKSYSVLKSQSNDFSSDLEFDVLILKTDLLDDWLNIYGHKFSVNEGIPNFNLSYKQPDEITLFQSEDFSLKAYFSVSHSLIFSKKIDVEQSACLNLYFTAPKKLQELKPYIRMIRDFFSLAVGLPINITKTVFSKIVEGENKPDINFELYQKSKYESRIPTFLETKRMLITYNLIKDSPNEVFANWFKKYDALKFLMNNYFGSLYNEFKYVEDKFLDFIFSIEVYHRAKFGGFDLKDESYLKIRDRVLSSVKDNSDKQWLEARLKKYTENTLQSRLRNILELNKESLSGLIENNELFLKKIVETRHYHVHSSIKNDEYIIKNAIELSRINKKLEITIQAILLSELGFKQDVINKRLRKNSPFTFN</sequence>
<evidence type="ECO:0000259" key="1">
    <source>
        <dbReference type="Pfam" id="PF18739"/>
    </source>
</evidence>
<gene>
    <name evidence="3" type="ORF">F6U93_05120</name>
</gene>
<dbReference type="RefSeq" id="WP_150937491.1">
    <property type="nucleotide sequence ID" value="NZ_WAAT01000028.1"/>
</dbReference>
<evidence type="ECO:0000313" key="4">
    <source>
        <dbReference type="Proteomes" id="UP000441333"/>
    </source>
</evidence>
<proteinExistence type="predicted"/>
<dbReference type="Pfam" id="PF18862">
    <property type="entry name" value="ApeA_NTD1"/>
    <property type="match status" value="1"/>
</dbReference>
<dbReference type="InterPro" id="IPR041229">
    <property type="entry name" value="HEPN_Apea"/>
</dbReference>
<comment type="caution">
    <text evidence="3">The sequence shown here is derived from an EMBL/GenBank/DDBJ whole genome shotgun (WGS) entry which is preliminary data.</text>
</comment>
<organism evidence="3 4">
    <name type="scientific">Pseudotamlana haliotis</name>
    <dbReference type="NCBI Taxonomy" id="2614804"/>
    <lineage>
        <taxon>Bacteria</taxon>
        <taxon>Pseudomonadati</taxon>
        <taxon>Bacteroidota</taxon>
        <taxon>Flavobacteriia</taxon>
        <taxon>Flavobacteriales</taxon>
        <taxon>Flavobacteriaceae</taxon>
        <taxon>Pseudotamlana</taxon>
    </lineage>
</organism>
<keyword evidence="4" id="KW-1185">Reference proteome</keyword>
<dbReference type="EMBL" id="WAAT01000028">
    <property type="protein sequence ID" value="KAB1069135.1"/>
    <property type="molecule type" value="Genomic_DNA"/>
</dbReference>
<accession>A0A6N6MJV9</accession>
<evidence type="ECO:0000313" key="3">
    <source>
        <dbReference type="EMBL" id="KAB1069135.1"/>
    </source>
</evidence>
<reference evidence="3 4" key="1">
    <citation type="submission" date="2019-09" db="EMBL/GenBank/DDBJ databases">
        <authorList>
            <person name="Cao W.R."/>
        </authorList>
    </citation>
    <scope>NUCLEOTIDE SEQUENCE [LARGE SCALE GENOMIC DNA]</scope>
    <source>
        <strain evidence="3 4">B1N29</strain>
    </source>
</reference>
<feature type="domain" description="ApeA N-terminal" evidence="2">
    <location>
        <begin position="7"/>
        <end position="281"/>
    </location>
</feature>
<dbReference type="AlphaFoldDB" id="A0A6N6MJV9"/>
<name>A0A6N6MJV9_9FLAO</name>
<dbReference type="InterPro" id="IPR041223">
    <property type="entry name" value="ApeA_NTD"/>
</dbReference>
<dbReference type="Pfam" id="PF18739">
    <property type="entry name" value="HEPN_Apea"/>
    <property type="match status" value="1"/>
</dbReference>